<feature type="transmembrane region" description="Helical" evidence="6">
    <location>
        <begin position="442"/>
        <end position="467"/>
    </location>
</feature>
<dbReference type="InterPro" id="IPR002797">
    <property type="entry name" value="Polysacc_synth"/>
</dbReference>
<dbReference type="GO" id="GO:0005886">
    <property type="term" value="C:plasma membrane"/>
    <property type="evidence" value="ECO:0007669"/>
    <property type="project" value="UniProtKB-SubCell"/>
</dbReference>
<keyword evidence="3 6" id="KW-0812">Transmembrane</keyword>
<proteinExistence type="predicted"/>
<accession>A0A7Z2ZKN7</accession>
<feature type="transmembrane region" description="Helical" evidence="6">
    <location>
        <begin position="222"/>
        <end position="240"/>
    </location>
</feature>
<evidence type="ECO:0000313" key="7">
    <source>
        <dbReference type="EMBL" id="QJD82969.1"/>
    </source>
</evidence>
<feature type="transmembrane region" description="Helical" evidence="6">
    <location>
        <begin position="381"/>
        <end position="402"/>
    </location>
</feature>
<evidence type="ECO:0000256" key="6">
    <source>
        <dbReference type="SAM" id="Phobius"/>
    </source>
</evidence>
<reference evidence="7 8" key="1">
    <citation type="submission" date="2020-04" db="EMBL/GenBank/DDBJ databases">
        <title>Genome sequencing of novel species.</title>
        <authorList>
            <person name="Heo J."/>
            <person name="Kim S.-J."/>
            <person name="Kim J.-S."/>
            <person name="Hong S.-B."/>
            <person name="Kwon S.-W."/>
        </authorList>
    </citation>
    <scope>NUCLEOTIDE SEQUENCE [LARGE SCALE GENOMIC DNA]</scope>
    <source>
        <strain evidence="7 8">MFER-1</strain>
    </source>
</reference>
<keyword evidence="2" id="KW-1003">Cell membrane</keyword>
<keyword evidence="4 6" id="KW-1133">Transmembrane helix</keyword>
<feature type="transmembrane region" description="Helical" evidence="6">
    <location>
        <begin position="310"/>
        <end position="332"/>
    </location>
</feature>
<feature type="transmembrane region" description="Helical" evidence="6">
    <location>
        <begin position="114"/>
        <end position="134"/>
    </location>
</feature>
<dbReference type="InterPro" id="IPR024923">
    <property type="entry name" value="PG_synth_SpoVB"/>
</dbReference>
<name>A0A7Z2ZKN7_9BACL</name>
<feature type="transmembrane region" description="Helical" evidence="6">
    <location>
        <begin position="178"/>
        <end position="202"/>
    </location>
</feature>
<sequence length="502" mass="54603">MRMPLLLKQTALRSSAMFGVKIFGLIGRVVLTRLVGAEGVGLYQIAYSYYGLMLMLITGGLPTTLALYTAKNKAQGWRLFKAFSLIIVVIGGLVSLLSFSFASVIAQLLGNSKLAFAIQCIAPALFAVPLLNLLRGYLQGMERYGMIALSELTEQAVRITAMIVFVILFLSYGSSLAVGGGILGTFIGALFSFILLIVACAFARKPIPSIGNPLGASPVSPALSIVIQSSLLIALTRLLIPASDLIDAVVIQRRLQFAGYSASEAMAMYGVLSGMAVIIVYMPTLLTSALSHTLTMKIAADWQEGRKNHFYRRVYAAMELSWIWGWASGLLLYKYAAQISWLFFGTDEASTAIQYLSAIPLIVGFRELTTSTLWAQDRKRVPLAGMIAGVSMTLILLYYLITIPGFEYAGAAIAFLSMELVAAAWNIRALKLVRNHYVRPTLLILDSLVLAGMMIFATIVSLFLLNLSSSKPIALALEIAIYLGGAGIYMGIRFFFKIRQQL</sequence>
<keyword evidence="5 6" id="KW-0472">Membrane</keyword>
<evidence type="ECO:0000256" key="4">
    <source>
        <dbReference type="ARBA" id="ARBA00022989"/>
    </source>
</evidence>
<dbReference type="AlphaFoldDB" id="A0A7Z2ZKN7"/>
<evidence type="ECO:0000256" key="2">
    <source>
        <dbReference type="ARBA" id="ARBA00022475"/>
    </source>
</evidence>
<dbReference type="Proteomes" id="UP000502248">
    <property type="component" value="Chromosome"/>
</dbReference>
<evidence type="ECO:0000313" key="8">
    <source>
        <dbReference type="Proteomes" id="UP000502248"/>
    </source>
</evidence>
<dbReference type="PANTHER" id="PTHR30250">
    <property type="entry name" value="PST FAMILY PREDICTED COLANIC ACID TRANSPORTER"/>
    <property type="match status" value="1"/>
</dbReference>
<feature type="transmembrane region" description="Helical" evidence="6">
    <location>
        <begin position="473"/>
        <end position="496"/>
    </location>
</feature>
<gene>
    <name evidence="7" type="ORF">HH215_07120</name>
</gene>
<dbReference type="KEGG" id="cheb:HH215_07120"/>
<dbReference type="Pfam" id="PF01943">
    <property type="entry name" value="Polysacc_synt"/>
    <property type="match status" value="1"/>
</dbReference>
<feature type="transmembrane region" description="Helical" evidence="6">
    <location>
        <begin position="408"/>
        <end position="430"/>
    </location>
</feature>
<organism evidence="7 8">
    <name type="scientific">Cohnella herbarum</name>
    <dbReference type="NCBI Taxonomy" id="2728023"/>
    <lineage>
        <taxon>Bacteria</taxon>
        <taxon>Bacillati</taxon>
        <taxon>Bacillota</taxon>
        <taxon>Bacilli</taxon>
        <taxon>Bacillales</taxon>
        <taxon>Paenibacillaceae</taxon>
        <taxon>Cohnella</taxon>
    </lineage>
</organism>
<feature type="transmembrane region" description="Helical" evidence="6">
    <location>
        <begin position="266"/>
        <end position="290"/>
    </location>
</feature>
<protein>
    <submittedName>
        <fullName evidence="7">Oligosaccharide flippase family protein</fullName>
    </submittedName>
</protein>
<comment type="subcellular location">
    <subcellularLocation>
        <location evidence="1">Cell membrane</location>
        <topology evidence="1">Multi-pass membrane protein</topology>
    </subcellularLocation>
</comment>
<keyword evidence="8" id="KW-1185">Reference proteome</keyword>
<feature type="transmembrane region" description="Helical" evidence="6">
    <location>
        <begin position="47"/>
        <end position="70"/>
    </location>
</feature>
<feature type="transmembrane region" description="Helical" evidence="6">
    <location>
        <begin position="82"/>
        <end position="108"/>
    </location>
</feature>
<dbReference type="EMBL" id="CP051680">
    <property type="protein sequence ID" value="QJD82969.1"/>
    <property type="molecule type" value="Genomic_DNA"/>
</dbReference>
<evidence type="ECO:0000256" key="5">
    <source>
        <dbReference type="ARBA" id="ARBA00023136"/>
    </source>
</evidence>
<feature type="transmembrane region" description="Helical" evidence="6">
    <location>
        <begin position="155"/>
        <end position="172"/>
    </location>
</feature>
<dbReference type="PANTHER" id="PTHR30250:SF21">
    <property type="entry name" value="LIPID II FLIPPASE MURJ"/>
    <property type="match status" value="1"/>
</dbReference>
<feature type="transmembrane region" description="Helical" evidence="6">
    <location>
        <begin position="352"/>
        <end position="369"/>
    </location>
</feature>
<evidence type="ECO:0000256" key="3">
    <source>
        <dbReference type="ARBA" id="ARBA00022692"/>
    </source>
</evidence>
<evidence type="ECO:0000256" key="1">
    <source>
        <dbReference type="ARBA" id="ARBA00004651"/>
    </source>
</evidence>
<dbReference type="InterPro" id="IPR050833">
    <property type="entry name" value="Poly_Biosynth_Transport"/>
</dbReference>
<dbReference type="PIRSF" id="PIRSF038958">
    <property type="entry name" value="PG_synth_SpoVB"/>
    <property type="match status" value="1"/>
</dbReference>